<evidence type="ECO:0000313" key="4">
    <source>
        <dbReference type="Proteomes" id="UP000000653"/>
    </source>
</evidence>
<feature type="transmembrane region" description="Helical" evidence="2">
    <location>
        <begin position="236"/>
        <end position="254"/>
    </location>
</feature>
<keyword evidence="2" id="KW-0812">Transmembrane</keyword>
<dbReference type="InterPro" id="IPR012666">
    <property type="entry name" value="CbtA_put"/>
</dbReference>
<dbReference type="EMBL" id="CP000438">
    <property type="protein sequence ID" value="ABJ12184.1"/>
    <property type="molecule type" value="Genomic_DNA"/>
</dbReference>
<reference evidence="3 4" key="1">
    <citation type="journal article" date="2006" name="Genome Biol.">
        <title>Genomic analysis reveals that Pseudomonas aeruginosa virulence is combinatorial.</title>
        <authorList>
            <person name="Lee D.G."/>
            <person name="Urbach J.M."/>
            <person name="Wu G."/>
            <person name="Liberati N.T."/>
            <person name="Feinbaum R.L."/>
            <person name="Miyata S."/>
            <person name="Diggins L.T."/>
            <person name="He J."/>
            <person name="Saucier M."/>
            <person name="Deziel E."/>
            <person name="Friedman L."/>
            <person name="Li L."/>
            <person name="Grills G."/>
            <person name="Montgomery K."/>
            <person name="Kucherlapati R."/>
            <person name="Rahme L.G."/>
            <person name="Ausubel F.M."/>
        </authorList>
    </citation>
    <scope>NUCLEOTIDE SEQUENCE [LARGE SCALE GENOMIC DNA]</scope>
    <source>
        <strain evidence="3 4">UCBPP-PA14</strain>
    </source>
</reference>
<feature type="transmembrane region" description="Helical" evidence="2">
    <location>
        <begin position="136"/>
        <end position="158"/>
    </location>
</feature>
<feature type="transmembrane region" description="Helical" evidence="2">
    <location>
        <begin position="296"/>
        <end position="312"/>
    </location>
</feature>
<protein>
    <submittedName>
        <fullName evidence="3">Putative membrane protein</fullName>
    </submittedName>
</protein>
<feature type="region of interest" description="Disordered" evidence="1">
    <location>
        <begin position="1"/>
        <end position="24"/>
    </location>
</feature>
<keyword evidence="2" id="KW-1133">Transmembrane helix</keyword>
<dbReference type="Pfam" id="PF09490">
    <property type="entry name" value="CbtA"/>
    <property type="match status" value="1"/>
</dbReference>
<feature type="transmembrane region" description="Helical" evidence="2">
    <location>
        <begin position="210"/>
        <end position="229"/>
    </location>
</feature>
<proteinExistence type="predicted"/>
<sequence length="364" mass="39785">MTLSEPVRRCPRNGKRIAREPGDRPGTFRLIHPRWAGASVKRAVRSRSSCVLLCHAHANPEGTHHVQQHPGARQLHHLPVEATEPGHRRRPARRAAGLFRRFLAHRRGTQRRPRYPAQLRLPLPLSRERTRMIKRIAQTAGFAGLLAALLLTLLQILWVTPLILEAETYEKSEPVATQPHEHAPGVAAHVHDEEAWEPEDGWQRTLSTTGGNLVVAVGFALMLAGLFTLRAPGQTWQGLLWGLAGYAVFCLAPSLGLPPELPGTAAADLVQRQYWWIATAAATAVGLALLVFGGNWPLKLVGAVLLALPHLFGAPQPEVHASLAPEALAQRFVIASLVSNALFWAALGLAAAWLFRRNRGGVDA</sequence>
<dbReference type="NCBIfam" id="TIGR02458">
    <property type="entry name" value="CbtA"/>
    <property type="match status" value="1"/>
</dbReference>
<evidence type="ECO:0000256" key="2">
    <source>
        <dbReference type="SAM" id="Phobius"/>
    </source>
</evidence>
<keyword evidence="2" id="KW-0472">Membrane</keyword>
<dbReference type="AlphaFoldDB" id="A0A0H2ZBS1"/>
<dbReference type="HOGENOM" id="CLU_760450_0_0_6"/>
<dbReference type="Proteomes" id="UP000000653">
    <property type="component" value="Chromosome"/>
</dbReference>
<feature type="transmembrane region" description="Helical" evidence="2">
    <location>
        <begin position="274"/>
        <end position="291"/>
    </location>
</feature>
<accession>A0A0H2ZBS1</accession>
<feature type="transmembrane region" description="Helical" evidence="2">
    <location>
        <begin position="332"/>
        <end position="355"/>
    </location>
</feature>
<evidence type="ECO:0000256" key="1">
    <source>
        <dbReference type="SAM" id="MobiDB-lite"/>
    </source>
</evidence>
<organism evidence="3 4">
    <name type="scientific">Pseudomonas aeruginosa (strain UCBPP-PA14)</name>
    <dbReference type="NCBI Taxonomy" id="208963"/>
    <lineage>
        <taxon>Bacteria</taxon>
        <taxon>Pseudomonadati</taxon>
        <taxon>Pseudomonadota</taxon>
        <taxon>Gammaproteobacteria</taxon>
        <taxon>Pseudomonadales</taxon>
        <taxon>Pseudomonadaceae</taxon>
        <taxon>Pseudomonas</taxon>
    </lineage>
</organism>
<dbReference type="KEGG" id="pau:PA14_25940"/>
<name>A0A0H2ZBS1_PSEAB</name>
<evidence type="ECO:0000313" key="3">
    <source>
        <dbReference type="EMBL" id="ABJ12184.1"/>
    </source>
</evidence>
<gene>
    <name evidence="3" type="ordered locus">PA14_25940</name>
</gene>